<sequence length="138" mass="15296">MRLTTRSRYGTRLLLDIALNQDKGWVNTTDIARRQNISQKYIEKLITGLRRGGLIESKRGPFGGHKLAKPAMDVTVGDVVRALEEKVALTQCAEGEPICGECSLAGECVTQFVWIEASNVLMQTLDSYRLGELISRKG</sequence>
<dbReference type="PROSITE" id="PS51197">
    <property type="entry name" value="HTH_RRF2_2"/>
    <property type="match status" value="1"/>
</dbReference>
<dbReference type="Proteomes" id="UP000199581">
    <property type="component" value="Unassembled WGS sequence"/>
</dbReference>
<keyword evidence="1" id="KW-0238">DNA-binding</keyword>
<accession>A0A8G2F2V3</accession>
<dbReference type="GO" id="GO:0003677">
    <property type="term" value="F:DNA binding"/>
    <property type="evidence" value="ECO:0007669"/>
    <property type="project" value="UniProtKB-KW"/>
</dbReference>
<reference evidence="2 3" key="1">
    <citation type="submission" date="2016-10" db="EMBL/GenBank/DDBJ databases">
        <authorList>
            <person name="Varghese N."/>
            <person name="Submissions S."/>
        </authorList>
    </citation>
    <scope>NUCLEOTIDE SEQUENCE [LARGE SCALE GENOMIC DNA]</scope>
    <source>
        <strain evidence="2 3">DSM 1741</strain>
    </source>
</reference>
<comment type="caution">
    <text evidence="2">The sequence shown here is derived from an EMBL/GenBank/DDBJ whole genome shotgun (WGS) entry which is preliminary data.</text>
</comment>
<dbReference type="InterPro" id="IPR036388">
    <property type="entry name" value="WH-like_DNA-bd_sf"/>
</dbReference>
<gene>
    <name evidence="2" type="ORF">SAMN05421830_101185</name>
</gene>
<dbReference type="NCBIfam" id="TIGR00738">
    <property type="entry name" value="rrf2_super"/>
    <property type="match status" value="1"/>
</dbReference>
<dbReference type="PANTHER" id="PTHR33221">
    <property type="entry name" value="WINGED HELIX-TURN-HELIX TRANSCRIPTIONAL REGULATOR, RRF2 FAMILY"/>
    <property type="match status" value="1"/>
</dbReference>
<name>A0A8G2F2V3_DESNO</name>
<dbReference type="EMBL" id="FOTO01000001">
    <property type="protein sequence ID" value="SFL25592.1"/>
    <property type="molecule type" value="Genomic_DNA"/>
</dbReference>
<evidence type="ECO:0000313" key="3">
    <source>
        <dbReference type="Proteomes" id="UP000199581"/>
    </source>
</evidence>
<evidence type="ECO:0000313" key="2">
    <source>
        <dbReference type="EMBL" id="SFL25592.1"/>
    </source>
</evidence>
<dbReference type="GO" id="GO:0003700">
    <property type="term" value="F:DNA-binding transcription factor activity"/>
    <property type="evidence" value="ECO:0007669"/>
    <property type="project" value="TreeGrafter"/>
</dbReference>
<dbReference type="PANTHER" id="PTHR33221:SF5">
    <property type="entry name" value="HTH-TYPE TRANSCRIPTIONAL REGULATOR ISCR"/>
    <property type="match status" value="1"/>
</dbReference>
<dbReference type="Gene3D" id="1.10.10.10">
    <property type="entry name" value="Winged helix-like DNA-binding domain superfamily/Winged helix DNA-binding domain"/>
    <property type="match status" value="1"/>
</dbReference>
<dbReference type="SUPFAM" id="SSF46785">
    <property type="entry name" value="Winged helix' DNA-binding domain"/>
    <property type="match status" value="1"/>
</dbReference>
<proteinExistence type="predicted"/>
<dbReference type="InterPro" id="IPR036390">
    <property type="entry name" value="WH_DNA-bd_sf"/>
</dbReference>
<dbReference type="Pfam" id="PF02082">
    <property type="entry name" value="Rrf2"/>
    <property type="match status" value="1"/>
</dbReference>
<dbReference type="OrthoDB" id="9800519at2"/>
<keyword evidence="3" id="KW-1185">Reference proteome</keyword>
<evidence type="ECO:0000256" key="1">
    <source>
        <dbReference type="ARBA" id="ARBA00023125"/>
    </source>
</evidence>
<dbReference type="RefSeq" id="WP_092188342.1">
    <property type="nucleotide sequence ID" value="NZ_FOTO01000001.1"/>
</dbReference>
<protein>
    <submittedName>
        <fullName evidence="2">Transcriptional regulator, BadM/Rrf2 family</fullName>
    </submittedName>
</protein>
<organism evidence="2 3">
    <name type="scientific">Desulfomicrobium norvegicum (strain DSM 1741 / NCIMB 8310)</name>
    <name type="common">Desulfovibrio baculatus (strain Norway 4)</name>
    <name type="synonym">Desulfovibrio desulfuricans (strain Norway 4)</name>
    <dbReference type="NCBI Taxonomy" id="52561"/>
    <lineage>
        <taxon>Bacteria</taxon>
        <taxon>Pseudomonadati</taxon>
        <taxon>Thermodesulfobacteriota</taxon>
        <taxon>Desulfovibrionia</taxon>
        <taxon>Desulfovibrionales</taxon>
        <taxon>Desulfomicrobiaceae</taxon>
        <taxon>Desulfomicrobium</taxon>
    </lineage>
</organism>
<dbReference type="AlphaFoldDB" id="A0A8G2F2V3"/>
<dbReference type="GO" id="GO:0005829">
    <property type="term" value="C:cytosol"/>
    <property type="evidence" value="ECO:0007669"/>
    <property type="project" value="TreeGrafter"/>
</dbReference>
<dbReference type="InterPro" id="IPR000944">
    <property type="entry name" value="Tscrpt_reg_Rrf2"/>
</dbReference>